<keyword evidence="4" id="KW-0472">Membrane</keyword>
<evidence type="ECO:0000259" key="7">
    <source>
        <dbReference type="Pfam" id="PF07980"/>
    </source>
</evidence>
<evidence type="ECO:0000256" key="1">
    <source>
        <dbReference type="ARBA" id="ARBA00004442"/>
    </source>
</evidence>
<accession>A0A3E5F3A9</accession>
<dbReference type="SUPFAM" id="SSF48452">
    <property type="entry name" value="TPR-like"/>
    <property type="match status" value="1"/>
</dbReference>
<evidence type="ECO:0000313" key="10">
    <source>
        <dbReference type="Proteomes" id="UP000260759"/>
    </source>
</evidence>
<dbReference type="EMBL" id="QSVA01000003">
    <property type="protein sequence ID" value="RGN95996.1"/>
    <property type="molecule type" value="Genomic_DNA"/>
</dbReference>
<sequence>MKKYKSIVVSAFLSLFMVMATGCNDFLDKAPDDQLTMEMIFSDKVRTEDWLAGVYSSVPSPMWGYFKDQGYNIMGDDITIPQDWSPYGWANVYAYTTGNWSPISDWNPNYWVELPKRIRAGLIFLEKVRVIPEIDLTEAYVNQMKNEVRFLIAYYYSLMIELYGPIPFTPGVIYPVDASESELMTPQVPYDQIVDWIDKELLDVSKNLPAVYPSNADWGKATSIMALAIRAKTLLYAASPLFNGNPDLKDWKNSEGENLFASSEDINKWKRAADAHLELINAAEAAGYKLYYEKNPDGSIDPFMSYYNMSLKRFSDRNTEIIFGRPFNQDLEYWQDHHLPKGIKGNAAMGVTQELVDAFYMKNGEVPIWGYNEDGSPIINPNSGYVEKGFSTEAELRYTQWPGGGPTALSNKETGMNPITMEGTYNMYCNREPRFYVSVIYNNAWLGVANRNVNFLQGGLDTDMTFDSPQNGYNVRKRISLDVSPIDKKYTYQPGILYRMADAYLGYAEALNEYLPSPNDDVYKYVNLIRERAGIPALKEGLNKEEMRAAIQQERRVEFNCEGVRFHDIRRWKLGEKYLGGKLYGMNHDGSERSDDDSNPKAFYKRTFYKSRTFNKRMYLWPVPQKQMDINPKLRQAPGYQ</sequence>
<dbReference type="RefSeq" id="WP_117599915.1">
    <property type="nucleotide sequence ID" value="NZ_CAXTQO010000035.1"/>
</dbReference>
<dbReference type="InterPro" id="IPR011990">
    <property type="entry name" value="TPR-like_helical_dom_sf"/>
</dbReference>
<comment type="similarity">
    <text evidence="2">Belongs to the SusD family.</text>
</comment>
<dbReference type="PROSITE" id="PS51257">
    <property type="entry name" value="PROKAR_LIPOPROTEIN"/>
    <property type="match status" value="1"/>
</dbReference>
<feature type="chain" id="PRO_5017787433" evidence="6">
    <location>
        <begin position="21"/>
        <end position="641"/>
    </location>
</feature>
<dbReference type="Pfam" id="PF07980">
    <property type="entry name" value="SusD_RagB"/>
    <property type="match status" value="1"/>
</dbReference>
<dbReference type="InterPro" id="IPR012944">
    <property type="entry name" value="SusD_RagB_dom"/>
</dbReference>
<protein>
    <submittedName>
        <fullName evidence="9">RagB/SusD family nutrient uptake outer membrane protein</fullName>
    </submittedName>
</protein>
<gene>
    <name evidence="9" type="ORF">DXB37_05340</name>
</gene>
<dbReference type="Gene3D" id="1.25.40.390">
    <property type="match status" value="1"/>
</dbReference>
<evidence type="ECO:0000256" key="4">
    <source>
        <dbReference type="ARBA" id="ARBA00023136"/>
    </source>
</evidence>
<dbReference type="AlphaFoldDB" id="A0A3E5F3A9"/>
<keyword evidence="5" id="KW-0998">Cell outer membrane</keyword>
<comment type="caution">
    <text evidence="9">The sequence shown here is derived from an EMBL/GenBank/DDBJ whole genome shotgun (WGS) entry which is preliminary data.</text>
</comment>
<keyword evidence="3 6" id="KW-0732">Signal</keyword>
<feature type="domain" description="RagB/SusD" evidence="7">
    <location>
        <begin position="329"/>
        <end position="640"/>
    </location>
</feature>
<dbReference type="InterPro" id="IPR033985">
    <property type="entry name" value="SusD-like_N"/>
</dbReference>
<evidence type="ECO:0000313" key="9">
    <source>
        <dbReference type="EMBL" id="RGN95996.1"/>
    </source>
</evidence>
<dbReference type="Pfam" id="PF14322">
    <property type="entry name" value="SusD-like_3"/>
    <property type="match status" value="1"/>
</dbReference>
<reference evidence="9 10" key="1">
    <citation type="submission" date="2018-08" db="EMBL/GenBank/DDBJ databases">
        <title>A genome reference for cultivated species of the human gut microbiota.</title>
        <authorList>
            <person name="Zou Y."/>
            <person name="Xue W."/>
            <person name="Luo G."/>
        </authorList>
    </citation>
    <scope>NUCLEOTIDE SEQUENCE [LARGE SCALE GENOMIC DNA]</scope>
    <source>
        <strain evidence="9 10">OM03-4</strain>
    </source>
</reference>
<name>A0A3E5F3A9_BACUN</name>
<dbReference type="GO" id="GO:0009279">
    <property type="term" value="C:cell outer membrane"/>
    <property type="evidence" value="ECO:0007669"/>
    <property type="project" value="UniProtKB-SubCell"/>
</dbReference>
<evidence type="ECO:0000256" key="2">
    <source>
        <dbReference type="ARBA" id="ARBA00006275"/>
    </source>
</evidence>
<evidence type="ECO:0000256" key="3">
    <source>
        <dbReference type="ARBA" id="ARBA00022729"/>
    </source>
</evidence>
<proteinExistence type="inferred from homology"/>
<evidence type="ECO:0000256" key="5">
    <source>
        <dbReference type="ARBA" id="ARBA00023237"/>
    </source>
</evidence>
<dbReference type="Proteomes" id="UP000260759">
    <property type="component" value="Unassembled WGS sequence"/>
</dbReference>
<evidence type="ECO:0000259" key="8">
    <source>
        <dbReference type="Pfam" id="PF14322"/>
    </source>
</evidence>
<feature type="signal peptide" evidence="6">
    <location>
        <begin position="1"/>
        <end position="20"/>
    </location>
</feature>
<evidence type="ECO:0000256" key="6">
    <source>
        <dbReference type="SAM" id="SignalP"/>
    </source>
</evidence>
<organism evidence="9 10">
    <name type="scientific">Bacteroides uniformis</name>
    <dbReference type="NCBI Taxonomy" id="820"/>
    <lineage>
        <taxon>Bacteria</taxon>
        <taxon>Pseudomonadati</taxon>
        <taxon>Bacteroidota</taxon>
        <taxon>Bacteroidia</taxon>
        <taxon>Bacteroidales</taxon>
        <taxon>Bacteroidaceae</taxon>
        <taxon>Bacteroides</taxon>
    </lineage>
</organism>
<feature type="domain" description="SusD-like N-terminal" evidence="8">
    <location>
        <begin position="25"/>
        <end position="229"/>
    </location>
</feature>
<comment type="subcellular location">
    <subcellularLocation>
        <location evidence="1">Cell outer membrane</location>
    </subcellularLocation>
</comment>